<dbReference type="EMBL" id="MLCO01000201">
    <property type="protein sequence ID" value="ONG50157.1"/>
    <property type="molecule type" value="Genomic_DNA"/>
</dbReference>
<dbReference type="Pfam" id="PF00908">
    <property type="entry name" value="dTDP_sugar_isom"/>
    <property type="match status" value="1"/>
</dbReference>
<evidence type="ECO:0000256" key="3">
    <source>
        <dbReference type="ARBA" id="ARBA00012098"/>
    </source>
</evidence>
<comment type="pathway">
    <text evidence="7">Carbohydrate biosynthesis; dTDP-L-rhamnose biosynthesis.</text>
</comment>
<comment type="similarity">
    <text evidence="7">Belongs to the dTDP-4-dehydrorhamnose 3,5-epimerase family.</text>
</comment>
<keyword evidence="9" id="KW-1185">Reference proteome</keyword>
<feature type="active site" description="Proton acceptor" evidence="5">
    <location>
        <position position="63"/>
    </location>
</feature>
<comment type="caution">
    <text evidence="8">The sequence shown here is derived from an EMBL/GenBank/DDBJ whole genome shotgun (WGS) entry which is preliminary data.</text>
</comment>
<dbReference type="PANTHER" id="PTHR21047:SF2">
    <property type="entry name" value="THYMIDINE DIPHOSPHO-4-KETO-RHAMNOSE 3,5-EPIMERASE"/>
    <property type="match status" value="1"/>
</dbReference>
<proteinExistence type="inferred from homology"/>
<evidence type="ECO:0000256" key="1">
    <source>
        <dbReference type="ARBA" id="ARBA00001298"/>
    </source>
</evidence>
<gene>
    <name evidence="8" type="ORF">BKE38_19255</name>
</gene>
<sequence length="189" mass="21490">MKFIETKLKDAYILELEPREDERGFFARAYCEAEFAAAGLSATRFVQINNSFNRQAGTLRGMHYQLPPAAEVKVVRCLHGALYDVIVDLRPDSPSYGDWLGVELTAENRRSLYVPRGFAHGFITLRDDTETLYLASDAYMPGQERGLRYDDPRFGIEWPMAPVSISEKDLAWPAFDPAFHRPEALLGLR</sequence>
<dbReference type="AlphaFoldDB" id="A0A1V2GZ84"/>
<comment type="catalytic activity">
    <reaction evidence="1 7">
        <text>dTDP-4-dehydro-6-deoxy-alpha-D-glucose = dTDP-4-dehydro-beta-L-rhamnose</text>
        <dbReference type="Rhea" id="RHEA:16969"/>
        <dbReference type="ChEBI" id="CHEBI:57649"/>
        <dbReference type="ChEBI" id="CHEBI:62830"/>
        <dbReference type="EC" id="5.1.3.13"/>
    </reaction>
</comment>
<dbReference type="GO" id="GO:0000271">
    <property type="term" value="P:polysaccharide biosynthetic process"/>
    <property type="evidence" value="ECO:0007669"/>
    <property type="project" value="TreeGrafter"/>
</dbReference>
<evidence type="ECO:0000256" key="6">
    <source>
        <dbReference type="PIRSR" id="PIRSR600888-3"/>
    </source>
</evidence>
<dbReference type="Proteomes" id="UP000188879">
    <property type="component" value="Unassembled WGS sequence"/>
</dbReference>
<dbReference type="OrthoDB" id="9800680at2"/>
<comment type="function">
    <text evidence="2 7">Catalyzes the epimerization of the C3' and C5'positions of dTDP-6-deoxy-D-xylo-4-hexulose, forming dTDP-6-deoxy-L-lyxo-4-hexulose.</text>
</comment>
<keyword evidence="7" id="KW-0413">Isomerase</keyword>
<protein>
    <recommendedName>
        <fullName evidence="4 7">dTDP-4-dehydrorhamnose 3,5-epimerase</fullName>
        <ecNumber evidence="3 7">5.1.3.13</ecNumber>
    </recommendedName>
    <alternativeName>
        <fullName evidence="7">Thymidine diphospho-4-keto-rhamnose 3,5-epimerase</fullName>
    </alternativeName>
</protein>
<dbReference type="GO" id="GO:0005829">
    <property type="term" value="C:cytosol"/>
    <property type="evidence" value="ECO:0007669"/>
    <property type="project" value="TreeGrafter"/>
</dbReference>
<dbReference type="InterPro" id="IPR014710">
    <property type="entry name" value="RmlC-like_jellyroll"/>
</dbReference>
<dbReference type="UniPathway" id="UPA00124"/>
<evidence type="ECO:0000256" key="2">
    <source>
        <dbReference type="ARBA" id="ARBA00001997"/>
    </source>
</evidence>
<dbReference type="InterPro" id="IPR011051">
    <property type="entry name" value="RmlC_Cupin_sf"/>
</dbReference>
<dbReference type="CDD" id="cd00438">
    <property type="entry name" value="cupin_RmlC"/>
    <property type="match status" value="1"/>
</dbReference>
<feature type="active site" description="Proton donor" evidence="5">
    <location>
        <position position="133"/>
    </location>
</feature>
<organism evidence="8 9">
    <name type="scientific">Teichococcus deserti</name>
    <dbReference type="NCBI Taxonomy" id="1817963"/>
    <lineage>
        <taxon>Bacteria</taxon>
        <taxon>Pseudomonadati</taxon>
        <taxon>Pseudomonadota</taxon>
        <taxon>Alphaproteobacteria</taxon>
        <taxon>Acetobacterales</taxon>
        <taxon>Roseomonadaceae</taxon>
        <taxon>Roseomonas</taxon>
    </lineage>
</organism>
<name>A0A1V2GZ84_9PROT</name>
<evidence type="ECO:0000313" key="9">
    <source>
        <dbReference type="Proteomes" id="UP000188879"/>
    </source>
</evidence>
<dbReference type="GO" id="GO:0008830">
    <property type="term" value="F:dTDP-4-dehydrorhamnose 3,5-epimerase activity"/>
    <property type="evidence" value="ECO:0007669"/>
    <property type="project" value="UniProtKB-UniRule"/>
</dbReference>
<feature type="site" description="Participates in a stacking interaction with the thymidine ring of dTDP-4-oxo-6-deoxyglucose" evidence="6">
    <location>
        <position position="139"/>
    </location>
</feature>
<evidence type="ECO:0000256" key="5">
    <source>
        <dbReference type="PIRSR" id="PIRSR600888-1"/>
    </source>
</evidence>
<evidence type="ECO:0000313" key="8">
    <source>
        <dbReference type="EMBL" id="ONG50157.1"/>
    </source>
</evidence>
<comment type="subunit">
    <text evidence="7">Homodimer.</text>
</comment>
<dbReference type="Gene3D" id="2.60.120.10">
    <property type="entry name" value="Jelly Rolls"/>
    <property type="match status" value="1"/>
</dbReference>
<dbReference type="SUPFAM" id="SSF51182">
    <property type="entry name" value="RmlC-like cupins"/>
    <property type="match status" value="1"/>
</dbReference>
<dbReference type="RefSeq" id="WP_076958931.1">
    <property type="nucleotide sequence ID" value="NZ_MLCO01000201.1"/>
</dbReference>
<evidence type="ECO:0000256" key="7">
    <source>
        <dbReference type="RuleBase" id="RU364069"/>
    </source>
</evidence>
<dbReference type="EC" id="5.1.3.13" evidence="3 7"/>
<evidence type="ECO:0000256" key="4">
    <source>
        <dbReference type="ARBA" id="ARBA00019595"/>
    </source>
</evidence>
<accession>A0A1V2GZ84</accession>
<dbReference type="GO" id="GO:0019305">
    <property type="term" value="P:dTDP-rhamnose biosynthetic process"/>
    <property type="evidence" value="ECO:0007669"/>
    <property type="project" value="UniProtKB-UniRule"/>
</dbReference>
<dbReference type="NCBIfam" id="TIGR01221">
    <property type="entry name" value="rmlC"/>
    <property type="match status" value="1"/>
</dbReference>
<dbReference type="PANTHER" id="PTHR21047">
    <property type="entry name" value="DTDP-6-DEOXY-D-GLUCOSE-3,5 EPIMERASE"/>
    <property type="match status" value="1"/>
</dbReference>
<dbReference type="InterPro" id="IPR000888">
    <property type="entry name" value="RmlC-like"/>
</dbReference>
<reference evidence="8 9" key="1">
    <citation type="submission" date="2016-10" db="EMBL/GenBank/DDBJ databases">
        <title>Draft Genome sequence of Roseomonas sp. strain M3.</title>
        <authorList>
            <person name="Subhash Y."/>
            <person name="Lee S."/>
        </authorList>
    </citation>
    <scope>NUCLEOTIDE SEQUENCE [LARGE SCALE GENOMIC DNA]</scope>
    <source>
        <strain evidence="8 9">M3</strain>
    </source>
</reference>